<organism evidence="3 4">
    <name type="scientific">Microbacterium istanbulense</name>
    <dbReference type="NCBI Taxonomy" id="3122049"/>
    <lineage>
        <taxon>Bacteria</taxon>
        <taxon>Bacillati</taxon>
        <taxon>Actinomycetota</taxon>
        <taxon>Actinomycetes</taxon>
        <taxon>Micrococcales</taxon>
        <taxon>Microbacteriaceae</taxon>
        <taxon>Microbacterium</taxon>
    </lineage>
</organism>
<dbReference type="Gene3D" id="1.10.10.10">
    <property type="entry name" value="Winged helix-like DNA-binding domain superfamily/Winged helix DNA-binding domain"/>
    <property type="match status" value="1"/>
</dbReference>
<name>A0ABU8LHL9_9MICO</name>
<comment type="similarity">
    <text evidence="1">Belongs to the ROK (NagC/XylR) family.</text>
</comment>
<sequence>MSVEDVRRRNLGEILRRIHEEGPQSRARLTAATGLNRSTTADLVATLVEAGVAVERDPDPTRRVGRPSPVVAARDDVVAIAVNPEVDAVELAAVGLNGQLAVRAREELDHLLTPAELAQRVAATLRGWRAGALANARVVGVGIAVPGLVRASDGVVRLAPHLEWTDAAVGALVEDATGLPVAVGNDASLGARAEHLFGAARGHDDVVYLNGGASGIGGGLIVEGHLLGGAGGYAGEWGQNHAVIDHEADRRSATGILEDEVSRSRLLEALGLTVADDATLAAAVAGATDRDVQDELARQRRLLVGTLASAVNVLNPSAIVLGGFLSMILAADPDGLTDAVRARAMSAPAEGVQILPAALGDDRLLIGAAEAAFAALLADPLLVVPA</sequence>
<reference evidence="3 4" key="1">
    <citation type="submission" date="2024-02" db="EMBL/GenBank/DDBJ databases">
        <authorList>
            <person name="Saticioglu I.B."/>
        </authorList>
    </citation>
    <scope>NUCLEOTIDE SEQUENCE [LARGE SCALE GENOMIC DNA]</scope>
    <source>
        <strain evidence="3 4">Mu-43</strain>
    </source>
</reference>
<dbReference type="EMBL" id="JBBDGN010000002">
    <property type="protein sequence ID" value="MEJ1090823.1"/>
    <property type="molecule type" value="Genomic_DNA"/>
</dbReference>
<dbReference type="InterPro" id="IPR005471">
    <property type="entry name" value="Tscrpt_reg_IclR_N"/>
</dbReference>
<dbReference type="InterPro" id="IPR000600">
    <property type="entry name" value="ROK"/>
</dbReference>
<dbReference type="PANTHER" id="PTHR18964">
    <property type="entry name" value="ROK (REPRESSOR, ORF, KINASE) FAMILY"/>
    <property type="match status" value="1"/>
</dbReference>
<dbReference type="SUPFAM" id="SSF53067">
    <property type="entry name" value="Actin-like ATPase domain"/>
    <property type="match status" value="1"/>
</dbReference>
<dbReference type="Gene3D" id="3.30.420.40">
    <property type="match status" value="2"/>
</dbReference>
<dbReference type="Pfam" id="PF00480">
    <property type="entry name" value="ROK"/>
    <property type="match status" value="1"/>
</dbReference>
<evidence type="ECO:0000259" key="2">
    <source>
        <dbReference type="Pfam" id="PF09339"/>
    </source>
</evidence>
<dbReference type="InterPro" id="IPR043129">
    <property type="entry name" value="ATPase_NBD"/>
</dbReference>
<dbReference type="Proteomes" id="UP001366085">
    <property type="component" value="Unassembled WGS sequence"/>
</dbReference>
<dbReference type="InterPro" id="IPR036390">
    <property type="entry name" value="WH_DNA-bd_sf"/>
</dbReference>
<evidence type="ECO:0000313" key="3">
    <source>
        <dbReference type="EMBL" id="MEJ1090823.1"/>
    </source>
</evidence>
<feature type="domain" description="HTH iclR-type" evidence="2">
    <location>
        <begin position="13"/>
        <end position="54"/>
    </location>
</feature>
<dbReference type="Pfam" id="PF09339">
    <property type="entry name" value="HTH_IclR"/>
    <property type="match status" value="1"/>
</dbReference>
<dbReference type="SUPFAM" id="SSF46785">
    <property type="entry name" value="Winged helix' DNA-binding domain"/>
    <property type="match status" value="1"/>
</dbReference>
<gene>
    <name evidence="3" type="ORF">WDU93_03880</name>
</gene>
<proteinExistence type="inferred from homology"/>
<keyword evidence="4" id="KW-1185">Reference proteome</keyword>
<accession>A0ABU8LHL9</accession>
<dbReference type="PANTHER" id="PTHR18964:SF149">
    <property type="entry name" value="BIFUNCTIONAL UDP-N-ACETYLGLUCOSAMINE 2-EPIMERASE_N-ACETYLMANNOSAMINE KINASE"/>
    <property type="match status" value="1"/>
</dbReference>
<comment type="caution">
    <text evidence="3">The sequence shown here is derived from an EMBL/GenBank/DDBJ whole genome shotgun (WGS) entry which is preliminary data.</text>
</comment>
<protein>
    <submittedName>
        <fullName evidence="3">ROK family protein</fullName>
    </submittedName>
</protein>
<dbReference type="RefSeq" id="WP_337317728.1">
    <property type="nucleotide sequence ID" value="NZ_JBBDGN010000002.1"/>
</dbReference>
<dbReference type="InterPro" id="IPR036388">
    <property type="entry name" value="WH-like_DNA-bd_sf"/>
</dbReference>
<evidence type="ECO:0000256" key="1">
    <source>
        <dbReference type="ARBA" id="ARBA00006479"/>
    </source>
</evidence>
<evidence type="ECO:0000313" key="4">
    <source>
        <dbReference type="Proteomes" id="UP001366085"/>
    </source>
</evidence>